<feature type="transmembrane region" description="Helical" evidence="1">
    <location>
        <begin position="36"/>
        <end position="53"/>
    </location>
</feature>
<dbReference type="AlphaFoldDB" id="A0A368JI21"/>
<proteinExistence type="predicted"/>
<gene>
    <name evidence="2" type="ORF">DUE52_22570</name>
</gene>
<dbReference type="EMBL" id="QOWE01000020">
    <property type="protein sequence ID" value="RCR67318.1"/>
    <property type="molecule type" value="Genomic_DNA"/>
</dbReference>
<dbReference type="RefSeq" id="WP_114408317.1">
    <property type="nucleotide sequence ID" value="NZ_QOWE01000020.1"/>
</dbReference>
<protein>
    <submittedName>
        <fullName evidence="2">DUF4281 domain-containing protein</fullName>
    </submittedName>
</protein>
<sequence length="141" mass="16189">MSTETAFQILNALVLPQWLLMLVAPRWKPTDFLTKMLPIPVLLAVFYIYYLFLEDSGLDWQSFSTLAGIKTLFSQDAALLAGWIHYLAFDLTVGSWMLRNSKRRKVPHGWMIPCLLFCFLLGPVGLLLYLGVRSMKQQAIY</sequence>
<organism evidence="2 3">
    <name type="scientific">Larkinella punicea</name>
    <dbReference type="NCBI Taxonomy" id="2315727"/>
    <lineage>
        <taxon>Bacteria</taxon>
        <taxon>Pseudomonadati</taxon>
        <taxon>Bacteroidota</taxon>
        <taxon>Cytophagia</taxon>
        <taxon>Cytophagales</taxon>
        <taxon>Spirosomataceae</taxon>
        <taxon>Larkinella</taxon>
    </lineage>
</organism>
<feature type="transmembrane region" description="Helical" evidence="1">
    <location>
        <begin position="77"/>
        <end position="98"/>
    </location>
</feature>
<keyword evidence="1" id="KW-0472">Membrane</keyword>
<keyword evidence="1" id="KW-0812">Transmembrane</keyword>
<reference evidence="2 3" key="1">
    <citation type="submission" date="2018-07" db="EMBL/GenBank/DDBJ databases">
        <title>Genome analysis of Larkinella rosea.</title>
        <authorList>
            <person name="Zhou Z."/>
            <person name="Wang G."/>
        </authorList>
    </citation>
    <scope>NUCLEOTIDE SEQUENCE [LARGE SCALE GENOMIC DNA]</scope>
    <source>
        <strain evidence="3">zzj9</strain>
    </source>
</reference>
<keyword evidence="3" id="KW-1185">Reference proteome</keyword>
<dbReference type="Proteomes" id="UP000253383">
    <property type="component" value="Unassembled WGS sequence"/>
</dbReference>
<dbReference type="PANTHER" id="PTHR34543:SF1">
    <property type="entry name" value="PROTEIN ABA DEFICIENT 4, CHLOROPLASTIC"/>
    <property type="match status" value="1"/>
</dbReference>
<dbReference type="InterPro" id="IPR025461">
    <property type="entry name" value="ABA4-like"/>
</dbReference>
<dbReference type="Pfam" id="PF14108">
    <property type="entry name" value="ABA4-like"/>
    <property type="match status" value="1"/>
</dbReference>
<feature type="transmembrane region" description="Helical" evidence="1">
    <location>
        <begin position="6"/>
        <end position="24"/>
    </location>
</feature>
<dbReference type="PANTHER" id="PTHR34543">
    <property type="entry name" value="PROTEIN ABA DEFICIENT 4, CHLOROPLASTIC"/>
    <property type="match status" value="1"/>
</dbReference>
<comment type="caution">
    <text evidence="2">The sequence shown here is derived from an EMBL/GenBank/DDBJ whole genome shotgun (WGS) entry which is preliminary data.</text>
</comment>
<dbReference type="OrthoDB" id="345237at2"/>
<accession>A0A368JI21</accession>
<evidence type="ECO:0000256" key="1">
    <source>
        <dbReference type="SAM" id="Phobius"/>
    </source>
</evidence>
<feature type="transmembrane region" description="Helical" evidence="1">
    <location>
        <begin position="110"/>
        <end position="132"/>
    </location>
</feature>
<name>A0A368JI21_9BACT</name>
<evidence type="ECO:0000313" key="3">
    <source>
        <dbReference type="Proteomes" id="UP000253383"/>
    </source>
</evidence>
<evidence type="ECO:0000313" key="2">
    <source>
        <dbReference type="EMBL" id="RCR67318.1"/>
    </source>
</evidence>
<keyword evidence="1" id="KW-1133">Transmembrane helix</keyword>